<evidence type="ECO:0000256" key="11">
    <source>
        <dbReference type="ARBA" id="ARBA00022786"/>
    </source>
</evidence>
<dbReference type="HOGENOM" id="CLU_344175_0_0_1"/>
<keyword evidence="8 17" id="KW-0479">Metal-binding</keyword>
<dbReference type="InterPro" id="IPR017907">
    <property type="entry name" value="Znf_RING_CS"/>
</dbReference>
<dbReference type="AlphaFoldDB" id="Q2H337"/>
<comment type="similarity">
    <text evidence="4 17">Belongs to the RAD18 family.</text>
</comment>
<evidence type="ECO:0000256" key="6">
    <source>
        <dbReference type="ARBA" id="ARBA00015551"/>
    </source>
</evidence>
<evidence type="ECO:0000256" key="14">
    <source>
        <dbReference type="ARBA" id="ARBA00023204"/>
    </source>
</evidence>
<keyword evidence="15 17" id="KW-0539">Nucleus</keyword>
<dbReference type="eggNOG" id="KOG0287">
    <property type="taxonomic scope" value="Eukaryota"/>
</dbReference>
<dbReference type="InterPro" id="IPR039577">
    <property type="entry name" value="Rad18"/>
</dbReference>
<keyword evidence="13 17" id="KW-0238">DNA-binding</keyword>
<dbReference type="Gene3D" id="3.30.40.10">
    <property type="entry name" value="Zinc/RING finger domain, C3HC4 (zinc finger)"/>
    <property type="match status" value="1"/>
</dbReference>
<accession>Q2H337</accession>
<comment type="catalytic activity">
    <reaction evidence="1 17">
        <text>S-ubiquitinyl-[E2 ubiquitin-conjugating enzyme]-L-cysteine + [acceptor protein]-L-lysine = [E2 ubiquitin-conjugating enzyme]-L-cysteine + N(6)-ubiquitinyl-[acceptor protein]-L-lysine.</text>
        <dbReference type="EC" id="2.3.2.27"/>
    </reaction>
</comment>
<dbReference type="SMART" id="SM00184">
    <property type="entry name" value="RING"/>
    <property type="match status" value="1"/>
</dbReference>
<dbReference type="InterPro" id="IPR001841">
    <property type="entry name" value="Znf_RING"/>
</dbReference>
<dbReference type="PANTHER" id="PTHR14134:SF2">
    <property type="entry name" value="E3 UBIQUITIN-PROTEIN LIGASE RAD18"/>
    <property type="match status" value="1"/>
</dbReference>
<dbReference type="InterPro" id="IPR006642">
    <property type="entry name" value="Rad18_UBZ4"/>
</dbReference>
<evidence type="ECO:0000256" key="4">
    <source>
        <dbReference type="ARBA" id="ARBA00009506"/>
    </source>
</evidence>
<dbReference type="GO" id="GO:0006513">
    <property type="term" value="P:protein monoubiquitination"/>
    <property type="evidence" value="ECO:0007669"/>
    <property type="project" value="InterPro"/>
</dbReference>
<comment type="subunit">
    <text evidence="17">Interacts with E2 UBC2, forming a complex with ubiquitin ligase activity.</text>
</comment>
<keyword evidence="11 17" id="KW-0833">Ubl conjugation pathway</keyword>
<evidence type="ECO:0000256" key="17">
    <source>
        <dbReference type="RuleBase" id="RU368093"/>
    </source>
</evidence>
<dbReference type="EMBL" id="CH408032">
    <property type="protein sequence ID" value="EAQ87190.1"/>
    <property type="molecule type" value="Genomic_DNA"/>
</dbReference>
<name>Q2H337_CHAGB</name>
<evidence type="ECO:0000256" key="5">
    <source>
        <dbReference type="ARBA" id="ARBA00012483"/>
    </source>
</evidence>
<dbReference type="OrthoDB" id="9049620at2759"/>
<evidence type="ECO:0000259" key="20">
    <source>
        <dbReference type="PROSITE" id="PS50800"/>
    </source>
</evidence>
<keyword evidence="9 17" id="KW-0227">DNA damage</keyword>
<dbReference type="InterPro" id="IPR004580">
    <property type="entry name" value="Rad18_fungi"/>
</dbReference>
<dbReference type="GO" id="GO:0006281">
    <property type="term" value="P:DNA repair"/>
    <property type="evidence" value="ECO:0007669"/>
    <property type="project" value="UniProtKB-KW"/>
</dbReference>
<evidence type="ECO:0000256" key="9">
    <source>
        <dbReference type="ARBA" id="ARBA00022763"/>
    </source>
</evidence>
<dbReference type="Proteomes" id="UP000001056">
    <property type="component" value="Unassembled WGS sequence"/>
</dbReference>
<evidence type="ECO:0000256" key="13">
    <source>
        <dbReference type="ARBA" id="ARBA00023125"/>
    </source>
</evidence>
<dbReference type="SMART" id="SM00734">
    <property type="entry name" value="ZnF_Rad18"/>
    <property type="match status" value="1"/>
</dbReference>
<protein>
    <recommendedName>
        <fullName evidence="6 17">Postreplication repair E3 ubiquitin-protein ligase RAD18</fullName>
        <ecNumber evidence="5 17">2.3.2.27</ecNumber>
    </recommendedName>
    <alternativeName>
        <fullName evidence="17">RING-type E3 ubiquitin transferase RAD18</fullName>
    </alternativeName>
</protein>
<dbReference type="NCBIfam" id="TIGR00599">
    <property type="entry name" value="rad18"/>
    <property type="match status" value="1"/>
</dbReference>
<proteinExistence type="inferred from homology"/>
<dbReference type="GO" id="GO:0005634">
    <property type="term" value="C:nucleus"/>
    <property type="evidence" value="ECO:0007669"/>
    <property type="project" value="UniProtKB-SubCell"/>
</dbReference>
<dbReference type="PROSITE" id="PS50089">
    <property type="entry name" value="ZF_RING_2"/>
    <property type="match status" value="1"/>
</dbReference>
<sequence>MESFDVPDSTDWIGTPLAGLMQVEQAFRCHVCKDFYNSPMITSCSHTFCSICIRRCLSVDGKCPLCRALDQESKLRGNWALREAVDAFVKSRNTIMQFATTPVSVSTPRSPKRKATELEEPLQEAQNKRPRMTTRSSKAKAVEANAVLMREEVDVVESEDTPDYEPEPGMGTANDQGQNFSTNPYFSDDGLVACPICWARMKSWQVDRHIDNSCPGSPQPQKASSSATNNRGGSGFDSTRSLFQNPPTPTKAPERLPALAYSMLKDTALRKKMGELGLSTAGSRQMLEKRHQEWITLWNANCDSAKPKKRSELMHDLEVWERTMAAQKKDEPSETGEPGPPREDGKGVNGTGAVPDLLQGAVVDLTGPPSSQLEPPDSPLKGPRGPTSSGVGFTSQEPILVKELLFLGSSVTGADCSVVSWLIHALIHRIRISLYIIARGRKNTQGGDLRRSDIGPLLQGQPTHQVLRIPHIPLHRLGRRPRGLRLGPLRSRFPLRHLANTLQPLPHFLRLDPPALLPRHPLPLLHHPPLLPFQRRQLIINLLLIHHHRAGRLGEDAADLIHGGHLLAQAVDDLLDALDAAHARVQALQGGAGRLHDLDELDVVGGLLDARGDVLELARGGEAALEGGFGEFLGAEGGERGGAVGFAEGLFGLGGELFDARGEEGGLVREGGEELFELGDGGVFGGDLGGFRGVAVAGGEDLDGGAVVGDDGFVTGEEEEEDVHVGLGEVFAVEELVVEGLVEVGFGEGAFEAGECGGDRSVLGAECLAYFFHVGNHHELPWRKGVSLQHVGYAELLHGPGGEVPHRPRAAVNALLGVEELA</sequence>
<comment type="subcellular location">
    <subcellularLocation>
        <location evidence="2 17">Nucleus</location>
    </subcellularLocation>
</comment>
<dbReference type="RefSeq" id="XP_001223023.1">
    <property type="nucleotide sequence ID" value="XM_001223022.1"/>
</dbReference>
<keyword evidence="12 17" id="KW-0862">Zinc</keyword>
<dbReference type="InterPro" id="IPR013083">
    <property type="entry name" value="Znf_RING/FYVE/PHD"/>
</dbReference>
<keyword evidence="14 17" id="KW-0234">DNA repair</keyword>
<dbReference type="GO" id="GO:0006301">
    <property type="term" value="P:DNA damage tolerance"/>
    <property type="evidence" value="ECO:0007669"/>
    <property type="project" value="InterPro"/>
</dbReference>
<comment type="pathway">
    <text evidence="3 17">Protein modification; protein ubiquitination.</text>
</comment>
<dbReference type="SMART" id="SM00513">
    <property type="entry name" value="SAP"/>
    <property type="match status" value="1"/>
</dbReference>
<dbReference type="PROSITE" id="PS50800">
    <property type="entry name" value="SAP"/>
    <property type="match status" value="1"/>
</dbReference>
<feature type="compositionally biased region" description="Polar residues" evidence="18">
    <location>
        <begin position="173"/>
        <end position="182"/>
    </location>
</feature>
<dbReference type="Pfam" id="PF13923">
    <property type="entry name" value="zf-C3HC4_2"/>
    <property type="match status" value="1"/>
</dbReference>
<dbReference type="CDD" id="cd23148">
    <property type="entry name" value="RING-HC_ScRAD18-like"/>
    <property type="match status" value="1"/>
</dbReference>
<organism evidence="21 22">
    <name type="scientific">Chaetomium globosum (strain ATCC 6205 / CBS 148.51 / DSM 1962 / NBRC 6347 / NRRL 1970)</name>
    <name type="common">Soil fungus</name>
    <dbReference type="NCBI Taxonomy" id="306901"/>
    <lineage>
        <taxon>Eukaryota</taxon>
        <taxon>Fungi</taxon>
        <taxon>Dikarya</taxon>
        <taxon>Ascomycota</taxon>
        <taxon>Pezizomycotina</taxon>
        <taxon>Sordariomycetes</taxon>
        <taxon>Sordariomycetidae</taxon>
        <taxon>Sordariales</taxon>
        <taxon>Chaetomiaceae</taxon>
        <taxon>Chaetomium</taxon>
    </lineage>
</organism>
<evidence type="ECO:0000256" key="3">
    <source>
        <dbReference type="ARBA" id="ARBA00004906"/>
    </source>
</evidence>
<dbReference type="FunFam" id="3.30.40.10:FF:000172">
    <property type="entry name" value="E3 ubiquitin-protein ligase RAD18"/>
    <property type="match status" value="1"/>
</dbReference>
<feature type="domain" description="RING-type" evidence="19">
    <location>
        <begin position="29"/>
        <end position="67"/>
    </location>
</feature>
<dbReference type="PROSITE" id="PS00518">
    <property type="entry name" value="ZF_RING_1"/>
    <property type="match status" value="1"/>
</dbReference>
<evidence type="ECO:0000256" key="1">
    <source>
        <dbReference type="ARBA" id="ARBA00000900"/>
    </source>
</evidence>
<evidence type="ECO:0000256" key="16">
    <source>
        <dbReference type="PROSITE-ProRule" id="PRU00175"/>
    </source>
</evidence>
<evidence type="ECO:0000313" key="21">
    <source>
        <dbReference type="EMBL" id="EAQ87190.1"/>
    </source>
</evidence>
<feature type="region of interest" description="Disordered" evidence="18">
    <location>
        <begin position="155"/>
        <end position="182"/>
    </location>
</feature>
<evidence type="ECO:0000256" key="10">
    <source>
        <dbReference type="ARBA" id="ARBA00022771"/>
    </source>
</evidence>
<dbReference type="PANTHER" id="PTHR14134">
    <property type="entry name" value="E3 UBIQUITIN-PROTEIN LIGASE RAD18"/>
    <property type="match status" value="1"/>
</dbReference>
<dbReference type="GeneID" id="4392813"/>
<dbReference type="GO" id="GO:0003697">
    <property type="term" value="F:single-stranded DNA binding"/>
    <property type="evidence" value="ECO:0007669"/>
    <property type="project" value="UniProtKB-UniRule"/>
</dbReference>
<evidence type="ECO:0000259" key="19">
    <source>
        <dbReference type="PROSITE" id="PS50089"/>
    </source>
</evidence>
<feature type="compositionally biased region" description="Acidic residues" evidence="18">
    <location>
        <begin position="155"/>
        <end position="166"/>
    </location>
</feature>
<dbReference type="SUPFAM" id="SSF57850">
    <property type="entry name" value="RING/U-box"/>
    <property type="match status" value="1"/>
</dbReference>
<evidence type="ECO:0000256" key="12">
    <source>
        <dbReference type="ARBA" id="ARBA00022833"/>
    </source>
</evidence>
<dbReference type="STRING" id="306901.Q2H337"/>
<dbReference type="GO" id="GO:0097505">
    <property type="term" value="C:Rad6-Rad18 complex"/>
    <property type="evidence" value="ECO:0007669"/>
    <property type="project" value="TreeGrafter"/>
</dbReference>
<dbReference type="InParanoid" id="Q2H337"/>
<evidence type="ECO:0000256" key="8">
    <source>
        <dbReference type="ARBA" id="ARBA00022723"/>
    </source>
</evidence>
<evidence type="ECO:0000256" key="18">
    <source>
        <dbReference type="SAM" id="MobiDB-lite"/>
    </source>
</evidence>
<dbReference type="GO" id="GO:0008270">
    <property type="term" value="F:zinc ion binding"/>
    <property type="evidence" value="ECO:0007669"/>
    <property type="project" value="UniProtKB-KW"/>
</dbReference>
<feature type="region of interest" description="Disordered" evidence="18">
    <location>
        <begin position="102"/>
        <end position="139"/>
    </location>
</feature>
<dbReference type="InterPro" id="IPR003034">
    <property type="entry name" value="SAP_dom"/>
</dbReference>
<keyword evidence="7 17" id="KW-0808">Transferase</keyword>
<keyword evidence="10 16" id="KW-0863">Zinc-finger</keyword>
<feature type="region of interest" description="Disordered" evidence="18">
    <location>
        <begin position="324"/>
        <end position="393"/>
    </location>
</feature>
<feature type="region of interest" description="Disordered" evidence="18">
    <location>
        <begin position="211"/>
        <end position="257"/>
    </location>
</feature>
<reference evidence="22" key="1">
    <citation type="journal article" date="2015" name="Genome Announc.">
        <title>Draft genome sequence of the cellulolytic fungus Chaetomium globosum.</title>
        <authorList>
            <person name="Cuomo C.A."/>
            <person name="Untereiner W.A."/>
            <person name="Ma L.-J."/>
            <person name="Grabherr M."/>
            <person name="Birren B.W."/>
        </authorList>
    </citation>
    <scope>NUCLEOTIDE SEQUENCE [LARGE SCALE GENOMIC DNA]</scope>
    <source>
        <strain evidence="22">ATCC 6205 / CBS 148.51 / DSM 1962 / NBRC 6347 / NRRL 1970</strain>
    </source>
</reference>
<evidence type="ECO:0000313" key="22">
    <source>
        <dbReference type="Proteomes" id="UP000001056"/>
    </source>
</evidence>
<gene>
    <name evidence="21" type="ORF">CHGG_03809</name>
</gene>
<dbReference type="EC" id="2.3.2.27" evidence="5 17"/>
<dbReference type="GO" id="GO:0061630">
    <property type="term" value="F:ubiquitin protein ligase activity"/>
    <property type="evidence" value="ECO:0007669"/>
    <property type="project" value="UniProtKB-UniRule"/>
</dbReference>
<dbReference type="UniPathway" id="UPA00143"/>
<feature type="compositionally biased region" description="Polar residues" evidence="18">
    <location>
        <begin position="214"/>
        <end position="245"/>
    </location>
</feature>
<evidence type="ECO:0000256" key="2">
    <source>
        <dbReference type="ARBA" id="ARBA00004123"/>
    </source>
</evidence>
<keyword evidence="22" id="KW-1185">Reference proteome</keyword>
<dbReference type="VEuPathDB" id="FungiDB:CHGG_03809"/>
<comment type="function">
    <text evidence="17">E3 RING-finger protein, member of the UBC2/RAD6 epistasis group. Associates to the E2 ubiquitin conjugating enzyme UBC2/RAD6 to form the UBC2-RAD18 ubiquitin ligase complex involved in postreplicative repair (PRR) of damaged DNA.</text>
</comment>
<dbReference type="Pfam" id="PF02037">
    <property type="entry name" value="SAP"/>
    <property type="match status" value="1"/>
</dbReference>
<evidence type="ECO:0000256" key="7">
    <source>
        <dbReference type="ARBA" id="ARBA00022679"/>
    </source>
</evidence>
<evidence type="ECO:0000256" key="15">
    <source>
        <dbReference type="ARBA" id="ARBA00023242"/>
    </source>
</evidence>
<feature type="domain" description="SAP" evidence="20">
    <location>
        <begin position="261"/>
        <end position="295"/>
    </location>
</feature>